<sequence>MSKIKNEDIKGSIIVLTLYILQGLALGVVGCVPLVLNSMGVEMEDQAIFSLAMWPFSIKILWAPIVDSISFGKFGWRKPWIILAQMTVGLLFFAASLGFESFVENGQIALLTGMYFLIIGMVTVQDISVDGWACSLLSQEYVGMTANLQLGGQLIGAFSWNIYFSFLDETIGYVLFLKYVSLIYLITTVLVLIFVKDTSVSENNSWKSVAVSYTNIFKLLSLRPIIWLVIFCLTSKVGFAPHGEALMLKMRARCVEKKIFSKVSFVMKFFNIATAAAMVKFTRKRSLITFLYAYPFYMLATCCSGFMLMYAEQLVANGSITWTIIGVNMASLLAHHGVYLSSQGFFFYIADESMGGVYMTLLNSMYNMGGVWVETVSLKTLGFIDRDLELDKDYCDKYENGSGVYDPNETQFTGWDSYYSLCIFSLVVGTIWYALFFNKIKELQDTPVEEFRLEKQKKEETLLSDEKEKPSEDIVSAQTS</sequence>
<keyword evidence="2 6" id="KW-0812">Transmembrane</keyword>
<feature type="transmembrane region" description="Helical" evidence="6">
    <location>
        <begin position="291"/>
        <end position="308"/>
    </location>
</feature>
<evidence type="ECO:0000313" key="8">
    <source>
        <dbReference type="Proteomes" id="UP001158576"/>
    </source>
</evidence>
<feature type="transmembrane region" description="Helical" evidence="6">
    <location>
        <begin position="345"/>
        <end position="366"/>
    </location>
</feature>
<accession>A0ABN7RQL0</accession>
<dbReference type="InterPro" id="IPR036259">
    <property type="entry name" value="MFS_trans_sf"/>
</dbReference>
<feature type="transmembrane region" description="Helical" evidence="6">
    <location>
        <begin position="314"/>
        <end position="333"/>
    </location>
</feature>
<feature type="transmembrane region" description="Helical" evidence="6">
    <location>
        <begin position="108"/>
        <end position="129"/>
    </location>
</feature>
<evidence type="ECO:0000256" key="4">
    <source>
        <dbReference type="ARBA" id="ARBA00023136"/>
    </source>
</evidence>
<feature type="transmembrane region" description="Helical" evidence="6">
    <location>
        <begin position="48"/>
        <end position="69"/>
    </location>
</feature>
<feature type="transmembrane region" description="Helical" evidence="6">
    <location>
        <begin position="12"/>
        <end position="36"/>
    </location>
</feature>
<organism evidence="7 8">
    <name type="scientific">Oikopleura dioica</name>
    <name type="common">Tunicate</name>
    <dbReference type="NCBI Taxonomy" id="34765"/>
    <lineage>
        <taxon>Eukaryota</taxon>
        <taxon>Metazoa</taxon>
        <taxon>Chordata</taxon>
        <taxon>Tunicata</taxon>
        <taxon>Appendicularia</taxon>
        <taxon>Copelata</taxon>
        <taxon>Oikopleuridae</taxon>
        <taxon>Oikopleura</taxon>
    </lineage>
</organism>
<dbReference type="PANTHER" id="PTHR12778:SF9">
    <property type="entry name" value="ACETYL-COENZYME A TRANSPORTER 1"/>
    <property type="match status" value="1"/>
</dbReference>
<keyword evidence="8" id="KW-1185">Reference proteome</keyword>
<evidence type="ECO:0000256" key="3">
    <source>
        <dbReference type="ARBA" id="ARBA00022989"/>
    </source>
</evidence>
<reference evidence="7 8" key="1">
    <citation type="submission" date="2021-04" db="EMBL/GenBank/DDBJ databases">
        <authorList>
            <person name="Bliznina A."/>
        </authorList>
    </citation>
    <scope>NUCLEOTIDE SEQUENCE [LARGE SCALE GENOMIC DNA]</scope>
</reference>
<dbReference type="PROSITE" id="PS51257">
    <property type="entry name" value="PROKAR_LIPOPROTEIN"/>
    <property type="match status" value="1"/>
</dbReference>
<comment type="subcellular location">
    <subcellularLocation>
        <location evidence="1">Membrane</location>
        <topology evidence="1">Multi-pass membrane protein</topology>
    </subcellularLocation>
</comment>
<feature type="transmembrane region" description="Helical" evidence="6">
    <location>
        <begin position="81"/>
        <end position="102"/>
    </location>
</feature>
<feature type="region of interest" description="Disordered" evidence="5">
    <location>
        <begin position="459"/>
        <end position="480"/>
    </location>
</feature>
<gene>
    <name evidence="7" type="ORF">OKIOD_LOCUS1271</name>
</gene>
<evidence type="ECO:0000256" key="2">
    <source>
        <dbReference type="ARBA" id="ARBA00022692"/>
    </source>
</evidence>
<name>A0ABN7RQL0_OIKDI</name>
<evidence type="ECO:0000256" key="5">
    <source>
        <dbReference type="SAM" id="MobiDB-lite"/>
    </source>
</evidence>
<feature type="transmembrane region" description="Helical" evidence="6">
    <location>
        <begin position="418"/>
        <end position="437"/>
    </location>
</feature>
<dbReference type="InterPro" id="IPR024371">
    <property type="entry name" value="AcetylCoA_trans_1-like"/>
</dbReference>
<dbReference type="EMBL" id="OU015568">
    <property type="protein sequence ID" value="CAG5080820.1"/>
    <property type="molecule type" value="Genomic_DNA"/>
</dbReference>
<dbReference type="Proteomes" id="UP001158576">
    <property type="component" value="Chromosome PAR"/>
</dbReference>
<keyword evidence="4 6" id="KW-0472">Membrane</keyword>
<evidence type="ECO:0000256" key="6">
    <source>
        <dbReference type="SAM" id="Phobius"/>
    </source>
</evidence>
<dbReference type="SUPFAM" id="SSF103473">
    <property type="entry name" value="MFS general substrate transporter"/>
    <property type="match status" value="1"/>
</dbReference>
<dbReference type="PANTHER" id="PTHR12778">
    <property type="entry name" value="SOLUTE CARRIER FAMILY 33 ACETYL-COA TRANSPORTER -RELATED"/>
    <property type="match status" value="1"/>
</dbReference>
<evidence type="ECO:0000256" key="1">
    <source>
        <dbReference type="ARBA" id="ARBA00004141"/>
    </source>
</evidence>
<dbReference type="InterPro" id="IPR004752">
    <property type="entry name" value="AmpG_permease/AT-1"/>
</dbReference>
<keyword evidence="3 6" id="KW-1133">Transmembrane helix</keyword>
<evidence type="ECO:0000313" key="7">
    <source>
        <dbReference type="EMBL" id="CAG5080820.1"/>
    </source>
</evidence>
<dbReference type="Pfam" id="PF13000">
    <property type="entry name" value="Acatn"/>
    <property type="match status" value="2"/>
</dbReference>
<feature type="compositionally biased region" description="Basic and acidic residues" evidence="5">
    <location>
        <begin position="459"/>
        <end position="472"/>
    </location>
</feature>
<protein>
    <submittedName>
        <fullName evidence="7">Oidioi.mRNA.OKI2018_I69.PAR.g9713.t1.cds</fullName>
    </submittedName>
</protein>
<feature type="transmembrane region" description="Helical" evidence="6">
    <location>
        <begin position="141"/>
        <end position="164"/>
    </location>
</feature>
<proteinExistence type="predicted"/>
<feature type="transmembrane region" description="Helical" evidence="6">
    <location>
        <begin position="216"/>
        <end position="239"/>
    </location>
</feature>
<feature type="transmembrane region" description="Helical" evidence="6">
    <location>
        <begin position="170"/>
        <end position="195"/>
    </location>
</feature>